<gene>
    <name evidence="1" type="ORF">UFOPK1493_02879</name>
</gene>
<dbReference type="EMBL" id="CAEZSR010000136">
    <property type="protein sequence ID" value="CAB4578408.1"/>
    <property type="molecule type" value="Genomic_DNA"/>
</dbReference>
<sequence>MPLADPIIVRGSDVPPGLVELARFVEDTRGHPFLRPVTVELVADDRFEELIVDSFGGPALEALQEQYELMVLIGLLPEGIDFVDLVRISDRESIIGFYVPGTDTLHLRGAELTSFVSMVAVHELTHALDDQWFDLAPERHDDDADRAFALAALAEGSATWVEEQWIAGRSIDERVEIRRAGEEMWVGAVEADWPVSAIEIGEDVYSLGSSFVVAMPDDDVAASLDVAFTDRPDSTEQLLHPSRYRAGDVPIDVATPDHVGVVVAEGTIGELLLVELLSAAVSPATAREAGEGWGGDRYVVVDDGARRCLVLEVRTDTGLDEVELAAATGRWAARQPDATVTRDDGTVRVVSCHDVMTP</sequence>
<organism evidence="1">
    <name type="scientific">freshwater metagenome</name>
    <dbReference type="NCBI Taxonomy" id="449393"/>
    <lineage>
        <taxon>unclassified sequences</taxon>
        <taxon>metagenomes</taxon>
        <taxon>ecological metagenomes</taxon>
    </lineage>
</organism>
<reference evidence="1" key="1">
    <citation type="submission" date="2020-05" db="EMBL/GenBank/DDBJ databases">
        <authorList>
            <person name="Chiriac C."/>
            <person name="Salcher M."/>
            <person name="Ghai R."/>
            <person name="Kavagutti S V."/>
        </authorList>
    </citation>
    <scope>NUCLEOTIDE SEQUENCE</scope>
</reference>
<evidence type="ECO:0000313" key="1">
    <source>
        <dbReference type="EMBL" id="CAB4578408.1"/>
    </source>
</evidence>
<accession>A0A6J6F0K0</accession>
<protein>
    <submittedName>
        <fullName evidence="1">Unannotated protein</fullName>
    </submittedName>
</protein>
<dbReference type="AlphaFoldDB" id="A0A6J6F0K0"/>
<proteinExistence type="predicted"/>
<name>A0A6J6F0K0_9ZZZZ</name>